<feature type="domain" description="FF" evidence="4">
    <location>
        <begin position="295"/>
        <end position="352"/>
    </location>
</feature>
<dbReference type="Pfam" id="PF01846">
    <property type="entry name" value="FF"/>
    <property type="match status" value="3"/>
</dbReference>
<evidence type="ECO:0000256" key="3">
    <source>
        <dbReference type="SAM" id="MobiDB-lite"/>
    </source>
</evidence>
<dbReference type="AlphaFoldDB" id="A0A1Q3EDU8"/>
<dbReference type="STRING" id="5353.A0A1Q3EDU8"/>
<dbReference type="SUPFAM" id="SSF81698">
    <property type="entry name" value="FF domain"/>
    <property type="match status" value="4"/>
</dbReference>
<dbReference type="SMART" id="SM00441">
    <property type="entry name" value="FF"/>
    <property type="match status" value="4"/>
</dbReference>
<dbReference type="Gene3D" id="1.10.10.440">
    <property type="entry name" value="FF domain"/>
    <property type="match status" value="5"/>
</dbReference>
<feature type="compositionally biased region" description="Acidic residues" evidence="3">
    <location>
        <begin position="164"/>
        <end position="180"/>
    </location>
</feature>
<organism evidence="5 6">
    <name type="scientific">Lentinula edodes</name>
    <name type="common">Shiitake mushroom</name>
    <name type="synonym">Lentinus edodes</name>
    <dbReference type="NCBI Taxonomy" id="5353"/>
    <lineage>
        <taxon>Eukaryota</taxon>
        <taxon>Fungi</taxon>
        <taxon>Dikarya</taxon>
        <taxon>Basidiomycota</taxon>
        <taxon>Agaricomycotina</taxon>
        <taxon>Agaricomycetes</taxon>
        <taxon>Agaricomycetidae</taxon>
        <taxon>Agaricales</taxon>
        <taxon>Marasmiineae</taxon>
        <taxon>Omphalotaceae</taxon>
        <taxon>Lentinula</taxon>
    </lineage>
</organism>
<dbReference type="Gene3D" id="2.20.70.10">
    <property type="match status" value="1"/>
</dbReference>
<dbReference type="InterPro" id="IPR036020">
    <property type="entry name" value="WW_dom_sf"/>
</dbReference>
<evidence type="ECO:0000313" key="6">
    <source>
        <dbReference type="Proteomes" id="UP000188533"/>
    </source>
</evidence>
<feature type="region of interest" description="Disordered" evidence="3">
    <location>
        <begin position="158"/>
        <end position="181"/>
    </location>
</feature>
<dbReference type="SUPFAM" id="SSF51045">
    <property type="entry name" value="WW domain"/>
    <property type="match status" value="2"/>
</dbReference>
<dbReference type="InterPro" id="IPR001202">
    <property type="entry name" value="WW_dom"/>
</dbReference>
<accession>A0A1Q3EDU8</accession>
<protein>
    <submittedName>
        <fullName evidence="5">Peptide-binding protein</fullName>
    </submittedName>
</protein>
<evidence type="ECO:0000313" key="5">
    <source>
        <dbReference type="EMBL" id="GAW05304.1"/>
    </source>
</evidence>
<evidence type="ECO:0000259" key="4">
    <source>
        <dbReference type="PROSITE" id="PS51676"/>
    </source>
</evidence>
<reference evidence="5 6" key="2">
    <citation type="submission" date="2017-02" db="EMBL/GenBank/DDBJ databases">
        <title>A genome survey and senescence transcriptome analysis in Lentinula edodes.</title>
        <authorList>
            <person name="Sakamoto Y."/>
            <person name="Nakade K."/>
            <person name="Sato S."/>
            <person name="Yoshida Y."/>
            <person name="Miyazaki K."/>
            <person name="Natsume S."/>
            <person name="Konno N."/>
        </authorList>
    </citation>
    <scope>NUCLEOTIDE SEQUENCE [LARGE SCALE GENOMIC DNA]</scope>
    <source>
        <strain evidence="5 6">NBRC 111202</strain>
    </source>
</reference>
<comment type="caution">
    <text evidence="5">The sequence shown here is derived from an EMBL/GenBank/DDBJ whole genome shotgun (WGS) entry which is preliminary data.</text>
</comment>
<dbReference type="GO" id="GO:0070063">
    <property type="term" value="F:RNA polymerase binding"/>
    <property type="evidence" value="ECO:0007669"/>
    <property type="project" value="InterPro"/>
</dbReference>
<keyword evidence="6" id="KW-1185">Reference proteome</keyword>
<feature type="coiled-coil region" evidence="2">
    <location>
        <begin position="182"/>
        <end position="217"/>
    </location>
</feature>
<feature type="domain" description="FF" evidence="4">
    <location>
        <begin position="358"/>
        <end position="416"/>
    </location>
</feature>
<keyword evidence="1" id="KW-0677">Repeat</keyword>
<dbReference type="GO" id="GO:0003712">
    <property type="term" value="F:transcription coregulator activity"/>
    <property type="evidence" value="ECO:0007669"/>
    <property type="project" value="TreeGrafter"/>
</dbReference>
<dbReference type="InterPro" id="IPR002713">
    <property type="entry name" value="FF_domain"/>
</dbReference>
<dbReference type="InterPro" id="IPR045148">
    <property type="entry name" value="TCRG1-like"/>
</dbReference>
<dbReference type="SMART" id="SM00456">
    <property type="entry name" value="WW"/>
    <property type="match status" value="2"/>
</dbReference>
<sequence length="665" mass="76820">MSLQPFAAFAPPPLLLGWTEHLGQLYYYNVQTKESTYIRPLPSFQNIPPVQPPKKKERPLTKTQIPDTDWIRVKTTEGNVFYSHKVKKQSIWSVPDEIKDAVAQLELNEKKAGEGEHLMQAEEMLEVERVKAEIKDTAKRKAGETEDTHLDEVVITKKIRIEEAPEDEDEEDESEEEEEWQREAAAQLAAEAEVEKKRAEDEARQEAEAELKRAKEAQIVMPEKVDLSIEEAKALFKTLLREKDINPLYPWDTSLPKFVSDPRYVLLPSVSARREAFDEYCRDRARELRRNAVNKESRTPKEEFDSLLNAEVKSTRTSWTDFRRTWKKDRRFYGWGRDDREREKAFRDFIRDLGEKKKAAAQKAEADFLALLREHADIKEGCVWKEVKKDLVKDPRYDAVGSSSLREELFNTFVKAKLGSPSVQEGEEVEANTRKSRMELNKEEGEREFNTLLLDAIRDPQISWPNALPQLQTDPRFNDTPLPLNQQLHLFHEHISKLRSKHLASLHVLFDSHAPSLATTFDHLPVSSLMSSTPTSKLGMSERALQQEFEKWQRERTHASRKAFDQMLSENSFVEFWGRLGKIGGEGVDGGVKADEDDAESEGLGTKVDMKVLAKNVDVEEMEKVLRNDKRYIVFDHIAEQREQWIRDYLSQLSAPKLSVHLPSV</sequence>
<feature type="domain" description="FF" evidence="4">
    <location>
        <begin position="229"/>
        <end position="283"/>
    </location>
</feature>
<dbReference type="Proteomes" id="UP000188533">
    <property type="component" value="Unassembled WGS sequence"/>
</dbReference>
<reference evidence="5 6" key="1">
    <citation type="submission" date="2016-08" db="EMBL/GenBank/DDBJ databases">
        <authorList>
            <consortium name="Lentinula edodes genome sequencing consortium"/>
            <person name="Sakamoto Y."/>
            <person name="Nakade K."/>
            <person name="Sato S."/>
            <person name="Yoshida Y."/>
            <person name="Miyazaki K."/>
            <person name="Natsume S."/>
            <person name="Konno N."/>
        </authorList>
    </citation>
    <scope>NUCLEOTIDE SEQUENCE [LARGE SCALE GENOMIC DNA]</scope>
    <source>
        <strain evidence="5 6">NBRC 111202</strain>
    </source>
</reference>
<name>A0A1Q3EDU8_LENED</name>
<keyword evidence="2" id="KW-0175">Coiled coil</keyword>
<dbReference type="EMBL" id="BDGU01000245">
    <property type="protein sequence ID" value="GAW05304.1"/>
    <property type="molecule type" value="Genomic_DNA"/>
</dbReference>
<dbReference type="PANTHER" id="PTHR15377">
    <property type="entry name" value="TRANSCRIPTION ELONGATION REGULATOR 1"/>
    <property type="match status" value="1"/>
</dbReference>
<dbReference type="CDD" id="cd00201">
    <property type="entry name" value="WW"/>
    <property type="match status" value="1"/>
</dbReference>
<evidence type="ECO:0000256" key="1">
    <source>
        <dbReference type="ARBA" id="ARBA00022737"/>
    </source>
</evidence>
<dbReference type="InterPro" id="IPR036517">
    <property type="entry name" value="FF_domain_sf"/>
</dbReference>
<dbReference type="GO" id="GO:0005634">
    <property type="term" value="C:nucleus"/>
    <property type="evidence" value="ECO:0007669"/>
    <property type="project" value="TreeGrafter"/>
</dbReference>
<proteinExistence type="predicted"/>
<gene>
    <name evidence="5" type="ORF">LENED_007150</name>
</gene>
<evidence type="ECO:0000256" key="2">
    <source>
        <dbReference type="SAM" id="Coils"/>
    </source>
</evidence>
<dbReference type="PROSITE" id="PS51676">
    <property type="entry name" value="FF"/>
    <property type="match status" value="3"/>
</dbReference>
<dbReference type="PANTHER" id="PTHR15377:SF3">
    <property type="entry name" value="WW DOMAIN-CONTAINING PROTEIN"/>
    <property type="match status" value="1"/>
</dbReference>